<sequence length="481" mass="55699">MLNNYHRSYENFNKYSHNEKEISSESCLTCTSSTEMLQTTKLNVVLTNKGLQIYGTWNTEKLLTLLTDRLKQCIRVQSDALKNISIDVADDKRLLISIYSGLYSIRVLKKLRKKGMSIYNIIKAMKLGLISLSYCELHYFKEFNVEPYSLKFKEMWTTKFNDELILNLRSTGLDDIICWNIIVHGVALQTPNILCYLTLSGIDIPGILNWQSPVNSASSKIIEFLRLIGIEENVVQLVEQYGIDEETEQMLVDLGLDAMEEKFPILEELICECSLTILEPINNCLEITQEICKTNSRASSSFTSVPEYYQQCACLCQCHTSAKNKTVYELTAQRNDYLRQNVMVPLSWAMAKTLEYKPSDPIHFMGYKLLQWIFSNVPKTKKDNIQELIALSTIEMDRKLVEKKRLEKEELIKNLNEEAMKNIPCDICKGYQELYRIKKQCWKCVWKSLKKFESCEFPEICSSCKISVSDKNDVLEQSNKR</sequence>
<accession>A0AAW1A0A3</accession>
<evidence type="ECO:0000313" key="2">
    <source>
        <dbReference type="Proteomes" id="UP001432146"/>
    </source>
</evidence>
<dbReference type="Proteomes" id="UP001432146">
    <property type="component" value="Unassembled WGS sequence"/>
</dbReference>
<evidence type="ECO:0000313" key="1">
    <source>
        <dbReference type="EMBL" id="KAK9303181.1"/>
    </source>
</evidence>
<name>A0AAW1A0A3_9HYME</name>
<comment type="caution">
    <text evidence="1">The sequence shown here is derived from an EMBL/GenBank/DDBJ whole genome shotgun (WGS) entry which is preliminary data.</text>
</comment>
<keyword evidence="2" id="KW-1185">Reference proteome</keyword>
<protein>
    <submittedName>
        <fullName evidence="1">Uncharacterized protein</fullName>
    </submittedName>
</protein>
<organism evidence="1 2">
    <name type="scientific">Tetragonisca angustula</name>
    <dbReference type="NCBI Taxonomy" id="166442"/>
    <lineage>
        <taxon>Eukaryota</taxon>
        <taxon>Metazoa</taxon>
        <taxon>Ecdysozoa</taxon>
        <taxon>Arthropoda</taxon>
        <taxon>Hexapoda</taxon>
        <taxon>Insecta</taxon>
        <taxon>Pterygota</taxon>
        <taxon>Neoptera</taxon>
        <taxon>Endopterygota</taxon>
        <taxon>Hymenoptera</taxon>
        <taxon>Apocrita</taxon>
        <taxon>Aculeata</taxon>
        <taxon>Apoidea</taxon>
        <taxon>Anthophila</taxon>
        <taxon>Apidae</taxon>
        <taxon>Tetragonisca</taxon>
    </lineage>
</organism>
<gene>
    <name evidence="1" type="ORF">QLX08_004968</name>
</gene>
<dbReference type="EMBL" id="JAWNGG020000081">
    <property type="protein sequence ID" value="KAK9303181.1"/>
    <property type="molecule type" value="Genomic_DNA"/>
</dbReference>
<reference evidence="1 2" key="1">
    <citation type="submission" date="2024-05" db="EMBL/GenBank/DDBJ databases">
        <title>The nuclear and mitochondrial genome assemblies of Tetragonisca angustula (Apidae: Meliponini), a tiny yet remarkable pollinator in the Neotropics.</title>
        <authorList>
            <person name="Ferrari R."/>
            <person name="Ricardo P.C."/>
            <person name="Dias F.C."/>
            <person name="Araujo N.S."/>
            <person name="Soares D.O."/>
            <person name="Zhou Q.-S."/>
            <person name="Zhu C.-D."/>
            <person name="Coutinho L."/>
            <person name="Airas M.C."/>
            <person name="Batista T.M."/>
        </authorList>
    </citation>
    <scope>NUCLEOTIDE SEQUENCE [LARGE SCALE GENOMIC DNA]</scope>
    <source>
        <strain evidence="1">ASF017062</strain>
        <tissue evidence="1">Abdomen</tissue>
    </source>
</reference>
<proteinExistence type="predicted"/>
<dbReference type="AlphaFoldDB" id="A0AAW1A0A3"/>